<organism evidence="6 7">
    <name type="scientific">Asanoa iriomotensis</name>
    <dbReference type="NCBI Taxonomy" id="234613"/>
    <lineage>
        <taxon>Bacteria</taxon>
        <taxon>Bacillati</taxon>
        <taxon>Actinomycetota</taxon>
        <taxon>Actinomycetes</taxon>
        <taxon>Micromonosporales</taxon>
        <taxon>Micromonosporaceae</taxon>
        <taxon>Asanoa</taxon>
    </lineage>
</organism>
<evidence type="ECO:0000256" key="1">
    <source>
        <dbReference type="ARBA" id="ARBA00009437"/>
    </source>
</evidence>
<accession>A0ABQ4BTZ8</accession>
<comment type="similarity">
    <text evidence="1">Belongs to the LysR transcriptional regulatory family.</text>
</comment>
<dbReference type="SUPFAM" id="SSF53850">
    <property type="entry name" value="Periplasmic binding protein-like II"/>
    <property type="match status" value="1"/>
</dbReference>
<sequence length="333" mass="35989">MDLARHLRQFLVVAEELHFGRAAQRLHIAQPPLSQAVQRLERELGVALFDRSRRQVALTVAGRLLAAEAPGLLAAEERVRLVMRKVADGEIGTLRAGVPPETPAVTLQALLAGMADRAPGLDVDLHELTSAEQVRMLAEARLDVGLVHHPVDLADGLRAGPVVGVRLGVVLPRTSALARLRELDLADLAGHDLAMFPRATAPGWYDEILDACRRHGFDPRRVRHARNPDFLLGLVLGRQCVAFEPESTARREARVAWRPIAGAVLERRTSAVWPDRSPHPAAPAFGALAAAILTGPEPVRHLVGEARPWAVVYDPPSAAVDHQAGGQAGEDGR</sequence>
<evidence type="ECO:0000259" key="5">
    <source>
        <dbReference type="PROSITE" id="PS50931"/>
    </source>
</evidence>
<comment type="caution">
    <text evidence="6">The sequence shown here is derived from an EMBL/GenBank/DDBJ whole genome shotgun (WGS) entry which is preliminary data.</text>
</comment>
<keyword evidence="7" id="KW-1185">Reference proteome</keyword>
<dbReference type="CDD" id="cd08414">
    <property type="entry name" value="PBP2_LTTR_aromatics_like"/>
    <property type="match status" value="1"/>
</dbReference>
<dbReference type="SUPFAM" id="SSF46785">
    <property type="entry name" value="Winged helix' DNA-binding domain"/>
    <property type="match status" value="1"/>
</dbReference>
<keyword evidence="2" id="KW-0805">Transcription regulation</keyword>
<protein>
    <submittedName>
        <fullName evidence="6">Transcriptional regulator</fullName>
    </submittedName>
</protein>
<dbReference type="Pfam" id="PF00126">
    <property type="entry name" value="HTH_1"/>
    <property type="match status" value="1"/>
</dbReference>
<dbReference type="InterPro" id="IPR036388">
    <property type="entry name" value="WH-like_DNA-bd_sf"/>
</dbReference>
<keyword evidence="4" id="KW-0804">Transcription</keyword>
<dbReference type="PANTHER" id="PTHR30346:SF0">
    <property type="entry name" value="HCA OPERON TRANSCRIPTIONAL ACTIVATOR HCAR"/>
    <property type="match status" value="1"/>
</dbReference>
<dbReference type="PRINTS" id="PR00039">
    <property type="entry name" value="HTHLYSR"/>
</dbReference>
<dbReference type="Gene3D" id="1.10.10.10">
    <property type="entry name" value="Winged helix-like DNA-binding domain superfamily/Winged helix DNA-binding domain"/>
    <property type="match status" value="1"/>
</dbReference>
<dbReference type="InterPro" id="IPR036390">
    <property type="entry name" value="WH_DNA-bd_sf"/>
</dbReference>
<dbReference type="Gene3D" id="3.40.190.10">
    <property type="entry name" value="Periplasmic binding protein-like II"/>
    <property type="match status" value="2"/>
</dbReference>
<reference evidence="6 7" key="1">
    <citation type="submission" date="2021-01" db="EMBL/GenBank/DDBJ databases">
        <title>Whole genome shotgun sequence of Asanoa iriomotensis NBRC 100142.</title>
        <authorList>
            <person name="Komaki H."/>
            <person name="Tamura T."/>
        </authorList>
    </citation>
    <scope>NUCLEOTIDE SEQUENCE [LARGE SCALE GENOMIC DNA]</scope>
    <source>
        <strain evidence="6 7">NBRC 100142</strain>
    </source>
</reference>
<dbReference type="RefSeq" id="WP_203699724.1">
    <property type="nucleotide sequence ID" value="NZ_BAAALU010000022.1"/>
</dbReference>
<evidence type="ECO:0000313" key="6">
    <source>
        <dbReference type="EMBL" id="GIF53997.1"/>
    </source>
</evidence>
<dbReference type="Pfam" id="PF03466">
    <property type="entry name" value="LysR_substrate"/>
    <property type="match status" value="1"/>
</dbReference>
<proteinExistence type="inferred from homology"/>
<dbReference type="InterPro" id="IPR000847">
    <property type="entry name" value="LysR_HTH_N"/>
</dbReference>
<dbReference type="EMBL" id="BONC01000001">
    <property type="protein sequence ID" value="GIF53997.1"/>
    <property type="molecule type" value="Genomic_DNA"/>
</dbReference>
<evidence type="ECO:0000313" key="7">
    <source>
        <dbReference type="Proteomes" id="UP000624325"/>
    </source>
</evidence>
<name>A0ABQ4BTZ8_9ACTN</name>
<evidence type="ECO:0000256" key="2">
    <source>
        <dbReference type="ARBA" id="ARBA00023015"/>
    </source>
</evidence>
<feature type="domain" description="HTH lysR-type" evidence="5">
    <location>
        <begin position="1"/>
        <end position="59"/>
    </location>
</feature>
<gene>
    <name evidence="6" type="ORF">Air01nite_00920</name>
</gene>
<evidence type="ECO:0000256" key="4">
    <source>
        <dbReference type="ARBA" id="ARBA00023163"/>
    </source>
</evidence>
<dbReference type="PROSITE" id="PS50931">
    <property type="entry name" value="HTH_LYSR"/>
    <property type="match status" value="1"/>
</dbReference>
<dbReference type="PANTHER" id="PTHR30346">
    <property type="entry name" value="TRANSCRIPTIONAL DUAL REGULATOR HCAR-RELATED"/>
    <property type="match status" value="1"/>
</dbReference>
<evidence type="ECO:0000256" key="3">
    <source>
        <dbReference type="ARBA" id="ARBA00023125"/>
    </source>
</evidence>
<dbReference type="InterPro" id="IPR005119">
    <property type="entry name" value="LysR_subst-bd"/>
</dbReference>
<dbReference type="Proteomes" id="UP000624325">
    <property type="component" value="Unassembled WGS sequence"/>
</dbReference>
<keyword evidence="3" id="KW-0238">DNA-binding</keyword>